<dbReference type="EMBL" id="GBXM01078201">
    <property type="protein sequence ID" value="JAH30376.1"/>
    <property type="molecule type" value="Transcribed_RNA"/>
</dbReference>
<reference evidence="1" key="1">
    <citation type="submission" date="2014-11" db="EMBL/GenBank/DDBJ databases">
        <authorList>
            <person name="Amaro Gonzalez C."/>
        </authorList>
    </citation>
    <scope>NUCLEOTIDE SEQUENCE</scope>
</reference>
<dbReference type="AlphaFoldDB" id="A0A0E9RML3"/>
<organism evidence="1">
    <name type="scientific">Anguilla anguilla</name>
    <name type="common">European freshwater eel</name>
    <name type="synonym">Muraena anguilla</name>
    <dbReference type="NCBI Taxonomy" id="7936"/>
    <lineage>
        <taxon>Eukaryota</taxon>
        <taxon>Metazoa</taxon>
        <taxon>Chordata</taxon>
        <taxon>Craniata</taxon>
        <taxon>Vertebrata</taxon>
        <taxon>Euteleostomi</taxon>
        <taxon>Actinopterygii</taxon>
        <taxon>Neopterygii</taxon>
        <taxon>Teleostei</taxon>
        <taxon>Anguilliformes</taxon>
        <taxon>Anguillidae</taxon>
        <taxon>Anguilla</taxon>
    </lineage>
</organism>
<evidence type="ECO:0000313" key="1">
    <source>
        <dbReference type="EMBL" id="JAH30376.1"/>
    </source>
</evidence>
<name>A0A0E9RML3_ANGAN</name>
<accession>A0A0E9RML3</accession>
<reference evidence="1" key="2">
    <citation type="journal article" date="2015" name="Fish Shellfish Immunol.">
        <title>Early steps in the European eel (Anguilla anguilla)-Vibrio vulnificus interaction in the gills: Role of the RtxA13 toxin.</title>
        <authorList>
            <person name="Callol A."/>
            <person name="Pajuelo D."/>
            <person name="Ebbesson L."/>
            <person name="Teles M."/>
            <person name="MacKenzie S."/>
            <person name="Amaro C."/>
        </authorList>
    </citation>
    <scope>NUCLEOTIDE SEQUENCE</scope>
</reference>
<proteinExistence type="predicted"/>
<protein>
    <submittedName>
        <fullName evidence="1">Uncharacterized protein</fullName>
    </submittedName>
</protein>
<sequence length="40" mass="4646">MTELCVHSLPISGHDSFWDKWLQREFLIGWVCSIASLVQI</sequence>